<gene>
    <name evidence="2" type="ORF">G6O67_007067</name>
</gene>
<proteinExistence type="predicted"/>
<organism evidence="2 3">
    <name type="scientific">Ophiocordyceps sinensis</name>
    <dbReference type="NCBI Taxonomy" id="72228"/>
    <lineage>
        <taxon>Eukaryota</taxon>
        <taxon>Fungi</taxon>
        <taxon>Dikarya</taxon>
        <taxon>Ascomycota</taxon>
        <taxon>Pezizomycotina</taxon>
        <taxon>Sordariomycetes</taxon>
        <taxon>Hypocreomycetidae</taxon>
        <taxon>Hypocreales</taxon>
        <taxon>Ophiocordycipitaceae</taxon>
        <taxon>Ophiocordyceps</taxon>
    </lineage>
</organism>
<comment type="caution">
    <text evidence="2">The sequence shown here is derived from an EMBL/GenBank/DDBJ whole genome shotgun (WGS) entry which is preliminary data.</text>
</comment>
<dbReference type="Proteomes" id="UP000557566">
    <property type="component" value="Unassembled WGS sequence"/>
</dbReference>
<protein>
    <submittedName>
        <fullName evidence="2">Uncharacterized protein</fullName>
    </submittedName>
</protein>
<accession>A0A8H4LSW5</accession>
<feature type="region of interest" description="Disordered" evidence="1">
    <location>
        <begin position="242"/>
        <end position="294"/>
    </location>
</feature>
<evidence type="ECO:0000256" key="1">
    <source>
        <dbReference type="SAM" id="MobiDB-lite"/>
    </source>
</evidence>
<evidence type="ECO:0000313" key="3">
    <source>
        <dbReference type="Proteomes" id="UP000557566"/>
    </source>
</evidence>
<sequence>MFYTPQGTADGKERNESQANLDDVDDGSHAVSSDSEDDLDQYQDITPSSTNGTFSHGITFPSFHIDNPTAFEREWYKIVKKEWGDCMMFFDQPEAKLLVVYVKECITREKVAHERLGKEIRVGHWVAWLLVRTVWPRSKIKAFKMYSIFKQYWNEDQEDRLFWILYPTEWPIALPKQARIRLQTIRQLQKWQSKLQDPEIRDALQRKRIDGNWYEKRMATDIMERLESDDRDEKIQDYMESLAKQGLPEPKQTKKRTAPPDVQASPQRKRRIRSGLATPQTTPPQPSPAVPTSNMSKQLEALEESMETLKQETRGLRACMNEQTKLLQQMQGTCNDTLLLTKAMRTYTTVVLCEMGYDVELE</sequence>
<keyword evidence="3" id="KW-1185">Reference proteome</keyword>
<reference evidence="2 3" key="1">
    <citation type="journal article" date="2020" name="Genome Biol. Evol.">
        <title>A new high-quality draft genome assembly of the Chinese cordyceps Ophiocordyceps sinensis.</title>
        <authorList>
            <person name="Shu R."/>
            <person name="Zhang J."/>
            <person name="Meng Q."/>
            <person name="Zhang H."/>
            <person name="Zhou G."/>
            <person name="Li M."/>
            <person name="Wu P."/>
            <person name="Zhao Y."/>
            <person name="Chen C."/>
            <person name="Qin Q."/>
        </authorList>
    </citation>
    <scope>NUCLEOTIDE SEQUENCE [LARGE SCALE GENOMIC DNA]</scope>
    <source>
        <strain evidence="2 3">IOZ07</strain>
    </source>
</reference>
<feature type="region of interest" description="Disordered" evidence="1">
    <location>
        <begin position="1"/>
        <end position="46"/>
    </location>
</feature>
<dbReference type="AlphaFoldDB" id="A0A8H4LSW5"/>
<dbReference type="EMBL" id="JAAVMX010000008">
    <property type="protein sequence ID" value="KAF4505083.1"/>
    <property type="molecule type" value="Genomic_DNA"/>
</dbReference>
<evidence type="ECO:0000313" key="2">
    <source>
        <dbReference type="EMBL" id="KAF4505083.1"/>
    </source>
</evidence>
<name>A0A8H4LSW5_9HYPO</name>